<proteinExistence type="predicted"/>
<accession>A0A0M6XZ30</accession>
<organism evidence="1 2">
    <name type="scientific">Roseibium aggregatum</name>
    <dbReference type="NCBI Taxonomy" id="187304"/>
    <lineage>
        <taxon>Bacteria</taxon>
        <taxon>Pseudomonadati</taxon>
        <taxon>Pseudomonadota</taxon>
        <taxon>Alphaproteobacteria</taxon>
        <taxon>Hyphomicrobiales</taxon>
        <taxon>Stappiaceae</taxon>
        <taxon>Roseibium</taxon>
    </lineage>
</organism>
<dbReference type="EMBL" id="CXST01000001">
    <property type="protein sequence ID" value="CTQ42256.1"/>
    <property type="molecule type" value="Genomic_DNA"/>
</dbReference>
<reference evidence="2" key="1">
    <citation type="submission" date="2015-07" db="EMBL/GenBank/DDBJ databases">
        <authorList>
            <person name="Rodrigo-Torres Lidia"/>
            <person name="Arahal R.David."/>
        </authorList>
    </citation>
    <scope>NUCLEOTIDE SEQUENCE [LARGE SCALE GENOMIC DNA]</scope>
    <source>
        <strain evidence="2">CECT 4801</strain>
    </source>
</reference>
<keyword evidence="2" id="KW-1185">Reference proteome</keyword>
<evidence type="ECO:0000313" key="1">
    <source>
        <dbReference type="EMBL" id="CTQ42256.1"/>
    </source>
</evidence>
<evidence type="ECO:0000313" key="2">
    <source>
        <dbReference type="Proteomes" id="UP000048926"/>
    </source>
</evidence>
<dbReference type="AlphaFoldDB" id="A0A0M6XZ30"/>
<protein>
    <submittedName>
        <fullName evidence="1">Uncharacterized protein</fullName>
    </submittedName>
</protein>
<dbReference type="Proteomes" id="UP000048926">
    <property type="component" value="Unassembled WGS sequence"/>
</dbReference>
<gene>
    <name evidence="1" type="ORF">LAL4801_00681</name>
</gene>
<name>A0A0M6XZ30_9HYPH</name>
<sequence length="85" mass="9652">MLIERACVEKYVRLGPENFRACPLQIKAGHIKADLIHLFLQRPFEHECPGELSFLSEGIRNDRNEIVRNIVLSQVLAPGTVGVER</sequence>